<keyword evidence="3" id="KW-0460">Magnesium</keyword>
<dbReference type="AlphaFoldDB" id="A0A120GQK1"/>
<comment type="cofactor">
    <cofactor evidence="1">
        <name>Mg(2+)</name>
        <dbReference type="ChEBI" id="CHEBI:18420"/>
    </cofactor>
</comment>
<evidence type="ECO:0000259" key="5">
    <source>
        <dbReference type="PROSITE" id="PS51462"/>
    </source>
</evidence>
<dbReference type="CDD" id="cd02883">
    <property type="entry name" value="NUDIX_Hydrolase"/>
    <property type="match status" value="1"/>
</dbReference>
<gene>
    <name evidence="6" type="ORF">AS888_17660</name>
</gene>
<protein>
    <submittedName>
        <fullName evidence="6">Phosphohydrolase</fullName>
    </submittedName>
</protein>
<evidence type="ECO:0000256" key="3">
    <source>
        <dbReference type="ARBA" id="ARBA00022842"/>
    </source>
</evidence>
<evidence type="ECO:0000256" key="1">
    <source>
        <dbReference type="ARBA" id="ARBA00001946"/>
    </source>
</evidence>
<dbReference type="PROSITE" id="PS00893">
    <property type="entry name" value="NUDIX_BOX"/>
    <property type="match status" value="1"/>
</dbReference>
<dbReference type="PROSITE" id="PS51462">
    <property type="entry name" value="NUDIX"/>
    <property type="match status" value="1"/>
</dbReference>
<dbReference type="InterPro" id="IPR015797">
    <property type="entry name" value="NUDIX_hydrolase-like_dom_sf"/>
</dbReference>
<keyword evidence="7" id="KW-1185">Reference proteome</keyword>
<dbReference type="InterPro" id="IPR000086">
    <property type="entry name" value="NUDIX_hydrolase_dom"/>
</dbReference>
<evidence type="ECO:0000256" key="4">
    <source>
        <dbReference type="RuleBase" id="RU003476"/>
    </source>
</evidence>
<evidence type="ECO:0000313" key="6">
    <source>
        <dbReference type="EMBL" id="KWW21406.1"/>
    </source>
</evidence>
<sequence>MNSQRVDVVYSLLFDAATSKILMVFNKKGTWTLPGGGVEAGETLAEAAIREVKEETGYDIEVGNIVALNESLIDEKHVFFFTYLGYIVTRPKEIPHEENIMKVEWMDLEKADRLMPYYPEGVSKLINESGASYILQQNKI</sequence>
<name>A0A120GQK1_9BACI</name>
<dbReference type="PANTHER" id="PTHR43046">
    <property type="entry name" value="GDP-MANNOSE MANNOSYL HYDROLASE"/>
    <property type="match status" value="1"/>
</dbReference>
<organism evidence="6 7">
    <name type="scientific">Peribacillus simplex</name>
    <dbReference type="NCBI Taxonomy" id="1478"/>
    <lineage>
        <taxon>Bacteria</taxon>
        <taxon>Bacillati</taxon>
        <taxon>Bacillota</taxon>
        <taxon>Bacilli</taxon>
        <taxon>Bacillales</taxon>
        <taxon>Bacillaceae</taxon>
        <taxon>Peribacillus</taxon>
    </lineage>
</organism>
<feature type="domain" description="Nudix hydrolase" evidence="5">
    <location>
        <begin position="4"/>
        <end position="128"/>
    </location>
</feature>
<dbReference type="EMBL" id="LNNH01000012">
    <property type="protein sequence ID" value="KWW21406.1"/>
    <property type="molecule type" value="Genomic_DNA"/>
</dbReference>
<dbReference type="PRINTS" id="PR00502">
    <property type="entry name" value="NUDIXFAMILY"/>
</dbReference>
<dbReference type="Pfam" id="PF00293">
    <property type="entry name" value="NUDIX"/>
    <property type="match status" value="1"/>
</dbReference>
<evidence type="ECO:0000313" key="7">
    <source>
        <dbReference type="Proteomes" id="UP000064189"/>
    </source>
</evidence>
<reference evidence="6 7" key="1">
    <citation type="submission" date="2015-11" db="EMBL/GenBank/DDBJ databases">
        <title>Genome Sequence of Bacillus simplex strain VanAntwerpen2.</title>
        <authorList>
            <person name="Couger M.B."/>
        </authorList>
    </citation>
    <scope>NUCLEOTIDE SEQUENCE [LARGE SCALE GENOMIC DNA]</scope>
    <source>
        <strain evidence="6 7">VanAntwerpen02</strain>
    </source>
</reference>
<dbReference type="Proteomes" id="UP000064189">
    <property type="component" value="Unassembled WGS sequence"/>
</dbReference>
<comment type="caution">
    <text evidence="6">The sequence shown here is derived from an EMBL/GenBank/DDBJ whole genome shotgun (WGS) entry which is preliminary data.</text>
</comment>
<keyword evidence="2 4" id="KW-0378">Hydrolase</keyword>
<accession>A0A120GQK1</accession>
<comment type="similarity">
    <text evidence="4">Belongs to the Nudix hydrolase family.</text>
</comment>
<dbReference type="SUPFAM" id="SSF55811">
    <property type="entry name" value="Nudix"/>
    <property type="match status" value="1"/>
</dbReference>
<dbReference type="Gene3D" id="3.90.79.10">
    <property type="entry name" value="Nucleoside Triphosphate Pyrophosphohydrolase"/>
    <property type="match status" value="1"/>
</dbReference>
<proteinExistence type="inferred from homology"/>
<dbReference type="InterPro" id="IPR020476">
    <property type="entry name" value="Nudix_hydrolase"/>
</dbReference>
<dbReference type="InterPro" id="IPR020084">
    <property type="entry name" value="NUDIX_hydrolase_CS"/>
</dbReference>
<dbReference type="RefSeq" id="WP_061141754.1">
    <property type="nucleotide sequence ID" value="NZ_LNNH01000012.1"/>
</dbReference>
<dbReference type="PANTHER" id="PTHR43046:SF12">
    <property type="entry name" value="GDP-MANNOSE MANNOSYL HYDROLASE"/>
    <property type="match status" value="1"/>
</dbReference>
<evidence type="ECO:0000256" key="2">
    <source>
        <dbReference type="ARBA" id="ARBA00022801"/>
    </source>
</evidence>
<dbReference type="GO" id="GO:0016787">
    <property type="term" value="F:hydrolase activity"/>
    <property type="evidence" value="ECO:0007669"/>
    <property type="project" value="UniProtKB-KW"/>
</dbReference>